<accession>A0A6G1BST4</accession>
<feature type="compositionally biased region" description="Polar residues" evidence="2">
    <location>
        <begin position="1"/>
        <end position="11"/>
    </location>
</feature>
<dbReference type="GO" id="GO:0003676">
    <property type="term" value="F:nucleic acid binding"/>
    <property type="evidence" value="ECO:0007669"/>
    <property type="project" value="InterPro"/>
</dbReference>
<keyword evidence="1" id="KW-0479">Metal-binding</keyword>
<feature type="non-terminal residue" evidence="4">
    <location>
        <position position="99"/>
    </location>
</feature>
<evidence type="ECO:0000259" key="3">
    <source>
        <dbReference type="PROSITE" id="PS50158"/>
    </source>
</evidence>
<evidence type="ECO:0000313" key="4">
    <source>
        <dbReference type="EMBL" id="KAF0891168.1"/>
    </source>
</evidence>
<dbReference type="InterPro" id="IPR036875">
    <property type="entry name" value="Znf_CCHC_sf"/>
</dbReference>
<feature type="domain" description="CCHC-type" evidence="3">
    <location>
        <begin position="48"/>
        <end position="63"/>
    </location>
</feature>
<reference evidence="4 5" key="1">
    <citation type="submission" date="2019-11" db="EMBL/GenBank/DDBJ databases">
        <title>Whole genome sequence of Oryza granulata.</title>
        <authorList>
            <person name="Li W."/>
        </authorList>
    </citation>
    <scope>NUCLEOTIDE SEQUENCE [LARGE SCALE GENOMIC DNA]</scope>
    <source>
        <strain evidence="5">cv. Menghai</strain>
        <tissue evidence="4">Leaf</tissue>
    </source>
</reference>
<evidence type="ECO:0000256" key="2">
    <source>
        <dbReference type="SAM" id="MobiDB-lite"/>
    </source>
</evidence>
<dbReference type="SMART" id="SM00343">
    <property type="entry name" value="ZnF_C2HC"/>
    <property type="match status" value="1"/>
</dbReference>
<comment type="caution">
    <text evidence="4">The sequence shown here is derived from an EMBL/GenBank/DDBJ whole genome shotgun (WGS) entry which is preliminary data.</text>
</comment>
<protein>
    <recommendedName>
        <fullName evidence="3">CCHC-type domain-containing protein</fullName>
    </recommendedName>
</protein>
<dbReference type="Pfam" id="PF00098">
    <property type="entry name" value="zf-CCHC"/>
    <property type="match status" value="1"/>
</dbReference>
<dbReference type="OrthoDB" id="7920740at2759"/>
<evidence type="ECO:0000313" key="5">
    <source>
        <dbReference type="Proteomes" id="UP000479710"/>
    </source>
</evidence>
<feature type="region of interest" description="Disordered" evidence="2">
    <location>
        <begin position="73"/>
        <end position="99"/>
    </location>
</feature>
<dbReference type="SUPFAM" id="SSF57756">
    <property type="entry name" value="Retrovirus zinc finger-like domains"/>
    <property type="match status" value="1"/>
</dbReference>
<gene>
    <name evidence="4" type="ORF">E2562_006527</name>
</gene>
<sequence length="99" mass="10474">MFPQYSHQTIAPHSRTVPLIPPPKTQAPRPSTLAEPVQGAGSQGTTCRCYKCKDPGHFVNNCPHPKNITPVKFNMGSTPAKMPAPGAGQKATAATPQTV</sequence>
<dbReference type="EMBL" id="SPHZ02000011">
    <property type="protein sequence ID" value="KAF0891168.1"/>
    <property type="molecule type" value="Genomic_DNA"/>
</dbReference>
<dbReference type="InterPro" id="IPR001878">
    <property type="entry name" value="Znf_CCHC"/>
</dbReference>
<dbReference type="AlphaFoldDB" id="A0A6G1BST4"/>
<dbReference type="Gene3D" id="4.10.60.10">
    <property type="entry name" value="Zinc finger, CCHC-type"/>
    <property type="match status" value="1"/>
</dbReference>
<dbReference type="GO" id="GO:0008270">
    <property type="term" value="F:zinc ion binding"/>
    <property type="evidence" value="ECO:0007669"/>
    <property type="project" value="UniProtKB-KW"/>
</dbReference>
<proteinExistence type="predicted"/>
<organism evidence="4 5">
    <name type="scientific">Oryza meyeriana var. granulata</name>
    <dbReference type="NCBI Taxonomy" id="110450"/>
    <lineage>
        <taxon>Eukaryota</taxon>
        <taxon>Viridiplantae</taxon>
        <taxon>Streptophyta</taxon>
        <taxon>Embryophyta</taxon>
        <taxon>Tracheophyta</taxon>
        <taxon>Spermatophyta</taxon>
        <taxon>Magnoliopsida</taxon>
        <taxon>Liliopsida</taxon>
        <taxon>Poales</taxon>
        <taxon>Poaceae</taxon>
        <taxon>BOP clade</taxon>
        <taxon>Oryzoideae</taxon>
        <taxon>Oryzeae</taxon>
        <taxon>Oryzinae</taxon>
        <taxon>Oryza</taxon>
        <taxon>Oryza meyeriana</taxon>
    </lineage>
</organism>
<feature type="region of interest" description="Disordered" evidence="2">
    <location>
        <begin position="1"/>
        <end position="44"/>
    </location>
</feature>
<evidence type="ECO:0000256" key="1">
    <source>
        <dbReference type="PROSITE-ProRule" id="PRU00047"/>
    </source>
</evidence>
<keyword evidence="5" id="KW-1185">Reference proteome</keyword>
<keyword evidence="1" id="KW-0863">Zinc-finger</keyword>
<dbReference type="PROSITE" id="PS50158">
    <property type="entry name" value="ZF_CCHC"/>
    <property type="match status" value="1"/>
</dbReference>
<dbReference type="Proteomes" id="UP000479710">
    <property type="component" value="Unassembled WGS sequence"/>
</dbReference>
<keyword evidence="1" id="KW-0862">Zinc</keyword>
<name>A0A6G1BST4_9ORYZ</name>